<dbReference type="GO" id="GO:0005737">
    <property type="term" value="C:cytoplasm"/>
    <property type="evidence" value="ECO:0007669"/>
    <property type="project" value="UniProtKB-ARBA"/>
</dbReference>
<proteinExistence type="inferred from homology"/>
<comment type="subcellular location">
    <subcellularLocation>
        <location evidence="1">Membrane</location>
        <topology evidence="1">Multi-pass membrane protein</topology>
    </subcellularLocation>
</comment>
<feature type="transmembrane region" description="Helical" evidence="6">
    <location>
        <begin position="108"/>
        <end position="127"/>
    </location>
</feature>
<dbReference type="GO" id="GO:0010256">
    <property type="term" value="P:endomembrane system organization"/>
    <property type="evidence" value="ECO:0007669"/>
    <property type="project" value="TreeGrafter"/>
</dbReference>
<dbReference type="OrthoDB" id="1928191at2759"/>
<sequence length="193" mass="20951">MGKKTSTTKSKAFNGLGNLIRHLPTGTVFLYQFLSPVLTNNSQCRPINKYLSALLIGVCGLSCSLACFTDSYKGSDGETHYGFASAKGLWPSSSSGDSVDLSKYKLRFGDFVHAFFSVIVFAVLVLLDTNTMRCFYPSFENTEKTLLMILPTMIGTAAGAVFMLFPTTRHGIGYPSSETKTNSETNSSSQSKV</sequence>
<dbReference type="GeneID" id="115748500"/>
<dbReference type="PANTHER" id="PTHR31621:SF66">
    <property type="entry name" value="PROTEIN DMP2"/>
    <property type="match status" value="1"/>
</dbReference>
<keyword evidence="5 6" id="KW-0472">Membrane</keyword>
<keyword evidence="4 6" id="KW-1133">Transmembrane helix</keyword>
<organism evidence="7 8">
    <name type="scientific">Rhodamnia argentea</name>
    <dbReference type="NCBI Taxonomy" id="178133"/>
    <lineage>
        <taxon>Eukaryota</taxon>
        <taxon>Viridiplantae</taxon>
        <taxon>Streptophyta</taxon>
        <taxon>Embryophyta</taxon>
        <taxon>Tracheophyta</taxon>
        <taxon>Spermatophyta</taxon>
        <taxon>Magnoliopsida</taxon>
        <taxon>eudicotyledons</taxon>
        <taxon>Gunneridae</taxon>
        <taxon>Pentapetalae</taxon>
        <taxon>rosids</taxon>
        <taxon>malvids</taxon>
        <taxon>Myrtales</taxon>
        <taxon>Myrtaceae</taxon>
        <taxon>Myrtoideae</taxon>
        <taxon>Myrteae</taxon>
        <taxon>Australasian group</taxon>
        <taxon>Rhodamnia</taxon>
    </lineage>
</organism>
<evidence type="ECO:0000256" key="3">
    <source>
        <dbReference type="ARBA" id="ARBA00022692"/>
    </source>
</evidence>
<comment type="similarity">
    <text evidence="2">Belongs to the plant DMP1 protein family.</text>
</comment>
<accession>A0A8B8Q2V3</accession>
<evidence type="ECO:0000256" key="5">
    <source>
        <dbReference type="ARBA" id="ARBA00023136"/>
    </source>
</evidence>
<name>A0A8B8Q2V3_9MYRT</name>
<evidence type="ECO:0000256" key="1">
    <source>
        <dbReference type="ARBA" id="ARBA00004141"/>
    </source>
</evidence>
<evidence type="ECO:0000313" key="7">
    <source>
        <dbReference type="Proteomes" id="UP000827889"/>
    </source>
</evidence>
<dbReference type="AlphaFoldDB" id="A0A8B8Q2V3"/>
<dbReference type="RefSeq" id="XP_030540863.1">
    <property type="nucleotide sequence ID" value="XM_030685003.1"/>
</dbReference>
<dbReference type="PANTHER" id="PTHR31621">
    <property type="entry name" value="PROTEIN DMP3"/>
    <property type="match status" value="1"/>
</dbReference>
<dbReference type="Proteomes" id="UP000827889">
    <property type="component" value="Chromosome 6"/>
</dbReference>
<protein>
    <submittedName>
        <fullName evidence="8">Protein DMP2-like</fullName>
    </submittedName>
</protein>
<dbReference type="GO" id="GO:0016020">
    <property type="term" value="C:membrane"/>
    <property type="evidence" value="ECO:0007669"/>
    <property type="project" value="UniProtKB-SubCell"/>
</dbReference>
<reference evidence="8" key="1">
    <citation type="submission" date="2025-08" db="UniProtKB">
        <authorList>
            <consortium name="RefSeq"/>
        </authorList>
    </citation>
    <scope>IDENTIFICATION</scope>
    <source>
        <tissue evidence="8">Leaf</tissue>
    </source>
</reference>
<evidence type="ECO:0000256" key="4">
    <source>
        <dbReference type="ARBA" id="ARBA00022989"/>
    </source>
</evidence>
<dbReference type="InterPro" id="IPR007770">
    <property type="entry name" value="DMP"/>
</dbReference>
<evidence type="ECO:0000256" key="6">
    <source>
        <dbReference type="SAM" id="Phobius"/>
    </source>
</evidence>
<evidence type="ECO:0000313" key="8">
    <source>
        <dbReference type="RefSeq" id="XP_030540863.1"/>
    </source>
</evidence>
<keyword evidence="3 6" id="KW-0812">Transmembrane</keyword>
<dbReference type="KEGG" id="rarg:115748500"/>
<dbReference type="Pfam" id="PF05078">
    <property type="entry name" value="DUF679"/>
    <property type="match status" value="1"/>
</dbReference>
<gene>
    <name evidence="8" type="primary">LOC115748500</name>
</gene>
<evidence type="ECO:0000256" key="2">
    <source>
        <dbReference type="ARBA" id="ARBA00008707"/>
    </source>
</evidence>
<feature type="transmembrane region" description="Helical" evidence="6">
    <location>
        <begin position="147"/>
        <end position="165"/>
    </location>
</feature>
<keyword evidence="7" id="KW-1185">Reference proteome</keyword>